<feature type="region of interest" description="Disordered" evidence="3">
    <location>
        <begin position="493"/>
        <end position="514"/>
    </location>
</feature>
<dbReference type="AlphaFoldDB" id="A0A542XT72"/>
<evidence type="ECO:0000259" key="4">
    <source>
        <dbReference type="PROSITE" id="PS50893"/>
    </source>
</evidence>
<name>A0A542XT72_SALAC</name>
<keyword evidence="1" id="KW-0547">Nucleotide-binding</keyword>
<dbReference type="RefSeq" id="WP_142116614.1">
    <property type="nucleotide sequence ID" value="NZ_BOQM01000028.1"/>
</dbReference>
<evidence type="ECO:0000256" key="3">
    <source>
        <dbReference type="SAM" id="MobiDB-lite"/>
    </source>
</evidence>
<dbReference type="PANTHER" id="PTHR24220">
    <property type="entry name" value="IMPORT ATP-BINDING PROTEIN"/>
    <property type="match status" value="1"/>
</dbReference>
<feature type="domain" description="ABC transporter" evidence="4">
    <location>
        <begin position="21"/>
        <end position="256"/>
    </location>
</feature>
<dbReference type="GO" id="GO:0016887">
    <property type="term" value="F:ATP hydrolysis activity"/>
    <property type="evidence" value="ECO:0007669"/>
    <property type="project" value="InterPro"/>
</dbReference>
<keyword evidence="8" id="KW-1185">Reference proteome</keyword>
<dbReference type="Pfam" id="PF00005">
    <property type="entry name" value="ABC_tran"/>
    <property type="match status" value="2"/>
</dbReference>
<dbReference type="InterPro" id="IPR015854">
    <property type="entry name" value="ABC_transpr_LolD-like"/>
</dbReference>
<keyword evidence="2 6" id="KW-0067">ATP-binding</keyword>
<dbReference type="Gene3D" id="3.40.50.300">
    <property type="entry name" value="P-loop containing nucleotide triphosphate hydrolases"/>
    <property type="match status" value="2"/>
</dbReference>
<evidence type="ECO:0000256" key="2">
    <source>
        <dbReference type="ARBA" id="ARBA00022840"/>
    </source>
</evidence>
<dbReference type="InterPro" id="IPR027417">
    <property type="entry name" value="P-loop_NTPase"/>
</dbReference>
<dbReference type="SUPFAM" id="SSF52540">
    <property type="entry name" value="P-loop containing nucleoside triphosphate hydrolases"/>
    <property type="match status" value="2"/>
</dbReference>
<feature type="compositionally biased region" description="Basic and acidic residues" evidence="3">
    <location>
        <begin position="504"/>
        <end position="514"/>
    </location>
</feature>
<dbReference type="PANTHER" id="PTHR24220:SF685">
    <property type="entry name" value="ABC TRANSPORTER RELATED"/>
    <property type="match status" value="1"/>
</dbReference>
<protein>
    <submittedName>
        <fullName evidence="5">ABC transporter ATP-binding protein</fullName>
    </submittedName>
    <submittedName>
        <fullName evidence="6">Peptide/nickel transport system ATP-binding protein</fullName>
    </submittedName>
</protein>
<gene>
    <name evidence="6" type="ORF">FB564_4269</name>
    <name evidence="5" type="ORF">Sar04_36020</name>
</gene>
<reference evidence="5 8" key="2">
    <citation type="submission" date="2021-03" db="EMBL/GenBank/DDBJ databases">
        <title>Whole genome shotgun sequence of Salinispora arenicola NBRC 105043.</title>
        <authorList>
            <person name="Komaki H."/>
            <person name="Tamura T."/>
        </authorList>
    </citation>
    <scope>NUCLEOTIDE SEQUENCE [LARGE SCALE GENOMIC DNA]</scope>
    <source>
        <strain evidence="5 8">NBRC 105043</strain>
    </source>
</reference>
<dbReference type="GeneID" id="93773422"/>
<evidence type="ECO:0000256" key="1">
    <source>
        <dbReference type="ARBA" id="ARBA00022741"/>
    </source>
</evidence>
<comment type="caution">
    <text evidence="6">The sequence shown here is derived from an EMBL/GenBank/DDBJ whole genome shotgun (WGS) entry which is preliminary data.</text>
</comment>
<dbReference type="GO" id="GO:0005886">
    <property type="term" value="C:plasma membrane"/>
    <property type="evidence" value="ECO:0007669"/>
    <property type="project" value="TreeGrafter"/>
</dbReference>
<accession>A0A542XT72</accession>
<organism evidence="6 7">
    <name type="scientific">Salinispora arenicola</name>
    <dbReference type="NCBI Taxonomy" id="168697"/>
    <lineage>
        <taxon>Bacteria</taxon>
        <taxon>Bacillati</taxon>
        <taxon>Actinomycetota</taxon>
        <taxon>Actinomycetes</taxon>
        <taxon>Micromonosporales</taxon>
        <taxon>Micromonosporaceae</taxon>
        <taxon>Salinispora</taxon>
    </lineage>
</organism>
<evidence type="ECO:0000313" key="6">
    <source>
        <dbReference type="EMBL" id="TQL39047.1"/>
    </source>
</evidence>
<dbReference type="Proteomes" id="UP000677457">
    <property type="component" value="Unassembled WGS sequence"/>
</dbReference>
<evidence type="ECO:0000313" key="8">
    <source>
        <dbReference type="Proteomes" id="UP000677457"/>
    </source>
</evidence>
<dbReference type="InterPro" id="IPR003593">
    <property type="entry name" value="AAA+_ATPase"/>
</dbReference>
<evidence type="ECO:0000313" key="5">
    <source>
        <dbReference type="EMBL" id="GIM86866.1"/>
    </source>
</evidence>
<evidence type="ECO:0000313" key="7">
    <source>
        <dbReference type="Proteomes" id="UP000315983"/>
    </source>
</evidence>
<dbReference type="EMBL" id="BOQM01000028">
    <property type="protein sequence ID" value="GIM86866.1"/>
    <property type="molecule type" value="Genomic_DNA"/>
</dbReference>
<reference evidence="6 7" key="1">
    <citation type="submission" date="2019-06" db="EMBL/GenBank/DDBJ databases">
        <title>Sequencing the genomes of 1000 actinobacteria strains.</title>
        <authorList>
            <person name="Klenk H.-P."/>
        </authorList>
    </citation>
    <scope>NUCLEOTIDE SEQUENCE [LARGE SCALE GENOMIC DNA]</scope>
    <source>
        <strain evidence="6 7">DSM 44819</strain>
    </source>
</reference>
<proteinExistence type="predicted"/>
<dbReference type="Proteomes" id="UP000315983">
    <property type="component" value="Unassembled WGS sequence"/>
</dbReference>
<feature type="domain" description="ABC transporter" evidence="4">
    <location>
        <begin position="274"/>
        <end position="512"/>
    </location>
</feature>
<feature type="compositionally biased region" description="Low complexity" evidence="3">
    <location>
        <begin position="236"/>
        <end position="255"/>
    </location>
</feature>
<dbReference type="SMART" id="SM00382">
    <property type="entry name" value="AAA"/>
    <property type="match status" value="2"/>
</dbReference>
<dbReference type="GO" id="GO:0005524">
    <property type="term" value="F:ATP binding"/>
    <property type="evidence" value="ECO:0007669"/>
    <property type="project" value="UniProtKB-KW"/>
</dbReference>
<dbReference type="InterPro" id="IPR003439">
    <property type="entry name" value="ABC_transporter-like_ATP-bd"/>
</dbReference>
<dbReference type="InterPro" id="IPR017871">
    <property type="entry name" value="ABC_transporter-like_CS"/>
</dbReference>
<dbReference type="PROSITE" id="PS00211">
    <property type="entry name" value="ABC_TRANSPORTER_1"/>
    <property type="match status" value="2"/>
</dbReference>
<dbReference type="PROSITE" id="PS50893">
    <property type="entry name" value="ABC_TRANSPORTER_2"/>
    <property type="match status" value="2"/>
</dbReference>
<feature type="region of interest" description="Disordered" evidence="3">
    <location>
        <begin position="234"/>
        <end position="270"/>
    </location>
</feature>
<dbReference type="EMBL" id="VFOL01000001">
    <property type="protein sequence ID" value="TQL39047.1"/>
    <property type="molecule type" value="Genomic_DNA"/>
</dbReference>
<dbReference type="GO" id="GO:0022857">
    <property type="term" value="F:transmembrane transporter activity"/>
    <property type="evidence" value="ECO:0007669"/>
    <property type="project" value="TreeGrafter"/>
</dbReference>
<sequence length="514" mass="55018">MRQRVEHPVESATSGPEPLVVTGLSVRRVGDGQLVLPATDLRLGAGEVVAVIGASGTGKSSLLHALMGSLPTGLHRDGGLVRWRGRTIPEGRAARRWRRAHCGYAGQDPILALNPFWSVARLVGEQVNGSRRDRARRVREVCDLLGLHAELASRRGGELSGGQAQRVALARALAAEPDVLLLDEPTSALDAATREMIVEAVRARRDGCTLLVTHDPFLASAADRVVDLAAPSTVMRPSTATQSTATRPSTATSPPVRNSAATPPASGPRTAPLLAIQGLRVTRPDGAPLLEDVHLNLAHGSWTAILGPSGSGKTSLLYAIVGRRPRQCGRLLLGGHPLPADVRQRDREQRRAVQLVGQHPAGELNPAYRVGAAVARPLAVLHGLRRHDRARETLRLLGSVGLTAEIAHRRPHALSGGQRQRVALARALAARPRVLLLDEPTSALDRASAAVVLDLLDELRDDGLTILSVTHDPTVATRADRVLHVHHRRLVEGRTDGPLPLTDNRTEENRCPLK</sequence>